<gene>
    <name evidence="1" type="ORF">LOK49_LG06G00597</name>
</gene>
<sequence>MSMEKFDLALGHPQGNGNYPILSKHRSYEAKKNALHRRLSGRPKSFLHSLKMMLFIGVLTCEHLSPGLDRSVAASSLLDSPISRRLSGIDSDQVMCTEYLEERKELIQAFAQGLEIL</sequence>
<evidence type="ECO:0000313" key="1">
    <source>
        <dbReference type="EMBL" id="KAI8010185.1"/>
    </source>
</evidence>
<dbReference type="Proteomes" id="UP001060215">
    <property type="component" value="Chromosome 5"/>
</dbReference>
<accession>A0ACC0HCQ0</accession>
<protein>
    <submittedName>
        <fullName evidence="1">Uncharacterized protein</fullName>
    </submittedName>
</protein>
<evidence type="ECO:0000313" key="2">
    <source>
        <dbReference type="Proteomes" id="UP001060215"/>
    </source>
</evidence>
<proteinExistence type="predicted"/>
<keyword evidence="2" id="KW-1185">Reference proteome</keyword>
<comment type="caution">
    <text evidence="1">The sequence shown here is derived from an EMBL/GenBank/DDBJ whole genome shotgun (WGS) entry which is preliminary data.</text>
</comment>
<name>A0ACC0HCQ0_9ERIC</name>
<reference evidence="1 2" key="1">
    <citation type="journal article" date="2022" name="Plant J.">
        <title>Chromosome-level genome of Camellia lanceoleosa provides a valuable resource for understanding genome evolution and self-incompatibility.</title>
        <authorList>
            <person name="Gong W."/>
            <person name="Xiao S."/>
            <person name="Wang L."/>
            <person name="Liao Z."/>
            <person name="Chang Y."/>
            <person name="Mo W."/>
            <person name="Hu G."/>
            <person name="Li W."/>
            <person name="Zhao G."/>
            <person name="Zhu H."/>
            <person name="Hu X."/>
            <person name="Ji K."/>
            <person name="Xiang X."/>
            <person name="Song Q."/>
            <person name="Yuan D."/>
            <person name="Jin S."/>
            <person name="Zhang L."/>
        </authorList>
    </citation>
    <scope>NUCLEOTIDE SEQUENCE [LARGE SCALE GENOMIC DNA]</scope>
    <source>
        <strain evidence="1">SQ_2022a</strain>
    </source>
</reference>
<organism evidence="1 2">
    <name type="scientific">Camellia lanceoleosa</name>
    <dbReference type="NCBI Taxonomy" id="1840588"/>
    <lineage>
        <taxon>Eukaryota</taxon>
        <taxon>Viridiplantae</taxon>
        <taxon>Streptophyta</taxon>
        <taxon>Embryophyta</taxon>
        <taxon>Tracheophyta</taxon>
        <taxon>Spermatophyta</taxon>
        <taxon>Magnoliopsida</taxon>
        <taxon>eudicotyledons</taxon>
        <taxon>Gunneridae</taxon>
        <taxon>Pentapetalae</taxon>
        <taxon>asterids</taxon>
        <taxon>Ericales</taxon>
        <taxon>Theaceae</taxon>
        <taxon>Camellia</taxon>
    </lineage>
</organism>
<dbReference type="EMBL" id="CM045762">
    <property type="protein sequence ID" value="KAI8010185.1"/>
    <property type="molecule type" value="Genomic_DNA"/>
</dbReference>